<keyword evidence="3" id="KW-1185">Reference proteome</keyword>
<feature type="domain" description="DUF218" evidence="1">
    <location>
        <begin position="43"/>
        <end position="207"/>
    </location>
</feature>
<dbReference type="CDD" id="cd06259">
    <property type="entry name" value="YdcF-like"/>
    <property type="match status" value="1"/>
</dbReference>
<name>A0ABM5NFZ1_LIBAS</name>
<gene>
    <name evidence="2" type="ORF">WSI_04080</name>
</gene>
<dbReference type="PANTHER" id="PTHR30336:SF4">
    <property type="entry name" value="ENVELOPE BIOGENESIS FACTOR ELYC"/>
    <property type="match status" value="1"/>
</dbReference>
<accession>A0ABM5NFZ1</accession>
<dbReference type="PANTHER" id="PTHR30336">
    <property type="entry name" value="INNER MEMBRANE PROTEIN, PROBABLE PERMEASE"/>
    <property type="match status" value="1"/>
</dbReference>
<dbReference type="Gene3D" id="3.40.50.620">
    <property type="entry name" value="HUPs"/>
    <property type="match status" value="1"/>
</dbReference>
<dbReference type="InterPro" id="IPR014729">
    <property type="entry name" value="Rossmann-like_a/b/a_fold"/>
</dbReference>
<organism evidence="2 3">
    <name type="scientific">Candidatus Liberibacter asiaticus str. gxpsy</name>
    <dbReference type="NCBI Taxonomy" id="1174529"/>
    <lineage>
        <taxon>Bacteria</taxon>
        <taxon>Pseudomonadati</taxon>
        <taxon>Pseudomonadota</taxon>
        <taxon>Alphaproteobacteria</taxon>
        <taxon>Hyphomicrobiales</taxon>
        <taxon>Rhizobiaceae</taxon>
        <taxon>Liberibacter</taxon>
    </lineage>
</organism>
<dbReference type="InterPro" id="IPR003848">
    <property type="entry name" value="DUF218"/>
</dbReference>
<sequence length="217" mass="24812">MSCFMLLFSFIGWGIIPTILLKHLQFSYQRPLLSPQWKKDGNIIVLLGNGTTIIPTIPAIRIEPSFQSYSRIFETMRLYKSCKQHSMHCTIIISGGDPQKHGLAESIVYNNKLLESGVERDDIKLETQSLDTFQNAQFSSSMIKNMQGKNIILVSSAYHLKRSQLYFQHFGINTKASCSDYLNAYYSIIPLSANFYLTELALKEYIGILIAYYRGNR</sequence>
<dbReference type="Pfam" id="PF02698">
    <property type="entry name" value="DUF218"/>
    <property type="match status" value="1"/>
</dbReference>
<dbReference type="InterPro" id="IPR051599">
    <property type="entry name" value="Cell_Envelope_Assoc"/>
</dbReference>
<evidence type="ECO:0000313" key="3">
    <source>
        <dbReference type="Proteomes" id="UP000011820"/>
    </source>
</evidence>
<proteinExistence type="predicted"/>
<protein>
    <recommendedName>
        <fullName evidence="1">DUF218 domain-containing protein</fullName>
    </recommendedName>
</protein>
<dbReference type="RefSeq" id="WP_015452781.1">
    <property type="nucleotide sequence ID" value="NC_020549.1"/>
</dbReference>
<dbReference type="Proteomes" id="UP000011820">
    <property type="component" value="Chromosome"/>
</dbReference>
<dbReference type="EMBL" id="CP004005">
    <property type="protein sequence ID" value="AGH17186.1"/>
    <property type="molecule type" value="Genomic_DNA"/>
</dbReference>
<evidence type="ECO:0000259" key="1">
    <source>
        <dbReference type="Pfam" id="PF02698"/>
    </source>
</evidence>
<evidence type="ECO:0000313" key="2">
    <source>
        <dbReference type="EMBL" id="AGH17186.1"/>
    </source>
</evidence>
<reference evidence="2 3" key="1">
    <citation type="journal article" date="2013" name="Genome Announc.">
        <title>Complete Genome Sequence of a Chinese Strain of 'Candidatus Liberibacter asiaticus'.</title>
        <authorList>
            <person name="Lin H."/>
            <person name="Han C.S."/>
            <person name="Liu B."/>
            <person name="Lou B."/>
            <person name="Bai X."/>
            <person name="Deng C."/>
            <person name="Civerolo E.L."/>
            <person name="Gupta G."/>
        </authorList>
    </citation>
    <scope>NUCLEOTIDE SEQUENCE [LARGE SCALE GENOMIC DNA]</scope>
    <source>
        <strain evidence="3">gxpsy</strain>
    </source>
</reference>
<dbReference type="GeneID" id="93077186"/>